<organism evidence="2 3">
    <name type="scientific">Xylaria arbuscula</name>
    <dbReference type="NCBI Taxonomy" id="114810"/>
    <lineage>
        <taxon>Eukaryota</taxon>
        <taxon>Fungi</taxon>
        <taxon>Dikarya</taxon>
        <taxon>Ascomycota</taxon>
        <taxon>Pezizomycotina</taxon>
        <taxon>Sordariomycetes</taxon>
        <taxon>Xylariomycetidae</taxon>
        <taxon>Xylariales</taxon>
        <taxon>Xylariaceae</taxon>
        <taxon>Xylaria</taxon>
    </lineage>
</organism>
<evidence type="ECO:0000256" key="1">
    <source>
        <dbReference type="SAM" id="Phobius"/>
    </source>
</evidence>
<feature type="transmembrane region" description="Helical" evidence="1">
    <location>
        <begin position="6"/>
        <end position="22"/>
    </location>
</feature>
<feature type="transmembrane region" description="Helical" evidence="1">
    <location>
        <begin position="152"/>
        <end position="172"/>
    </location>
</feature>
<comment type="caution">
    <text evidence="2">The sequence shown here is derived from an EMBL/GenBank/DDBJ whole genome shotgun (WGS) entry which is preliminary data.</text>
</comment>
<dbReference type="AlphaFoldDB" id="A0A9W8TLS3"/>
<proteinExistence type="predicted"/>
<gene>
    <name evidence="2" type="ORF">NPX13_g6825</name>
</gene>
<evidence type="ECO:0000313" key="2">
    <source>
        <dbReference type="EMBL" id="KAJ3567276.1"/>
    </source>
</evidence>
<dbReference type="VEuPathDB" id="FungiDB:F4678DRAFT_426458"/>
<keyword evidence="1" id="KW-0812">Transmembrane</keyword>
<evidence type="ECO:0000313" key="3">
    <source>
        <dbReference type="Proteomes" id="UP001148614"/>
    </source>
</evidence>
<dbReference type="Proteomes" id="UP001148614">
    <property type="component" value="Unassembled WGS sequence"/>
</dbReference>
<feature type="transmembrane region" description="Helical" evidence="1">
    <location>
        <begin position="128"/>
        <end position="146"/>
    </location>
</feature>
<name>A0A9W8TLS3_9PEZI</name>
<sequence length="286" mass="31730">MSFTSFIGSIFIVVVAVVVAMHESTATNARLQCRSIPSDPSWLSDDIWANLNDTVYGRLITAVPIAAPCHASVFEQPNELFNEDKCAILRDNWFFPETHLLLLSSPMAYPFSNNSCNPFLDKFTPCALGSYPVLYFAITTFVWDTLLDLVDAGAFVVFIAAPFGCMILPAILNKLGLEHQYSFTGYPIFIEGYEALQLISSWNVSDYNIGSRIIPRDLTTQNLESLVEAIRYISSRTLMSGVSYNLESSGLAPDDLAVNPYMRQALFSLIVGTPIDYVNWTATELA</sequence>
<keyword evidence="1" id="KW-0472">Membrane</keyword>
<keyword evidence="3" id="KW-1185">Reference proteome</keyword>
<keyword evidence="1" id="KW-1133">Transmembrane helix</keyword>
<protein>
    <submittedName>
        <fullName evidence="2">Uncharacterized protein</fullName>
    </submittedName>
</protein>
<accession>A0A9W8TLS3</accession>
<dbReference type="EMBL" id="JANPWZ010001258">
    <property type="protein sequence ID" value="KAJ3567276.1"/>
    <property type="molecule type" value="Genomic_DNA"/>
</dbReference>
<reference evidence="2" key="1">
    <citation type="submission" date="2022-07" db="EMBL/GenBank/DDBJ databases">
        <title>Genome Sequence of Xylaria arbuscula.</title>
        <authorList>
            <person name="Buettner E."/>
        </authorList>
    </citation>
    <scope>NUCLEOTIDE SEQUENCE</scope>
    <source>
        <strain evidence="2">VT107</strain>
    </source>
</reference>